<dbReference type="GO" id="GO:0000978">
    <property type="term" value="F:RNA polymerase II cis-regulatory region sequence-specific DNA binding"/>
    <property type="evidence" value="ECO:0007669"/>
    <property type="project" value="TreeGrafter"/>
</dbReference>
<dbReference type="GO" id="GO:0001228">
    <property type="term" value="F:DNA-binding transcription activator activity, RNA polymerase II-specific"/>
    <property type="evidence" value="ECO:0007669"/>
    <property type="project" value="EnsemblFungi"/>
</dbReference>
<evidence type="ECO:0000256" key="9">
    <source>
        <dbReference type="ARBA" id="ARBA00023163"/>
    </source>
</evidence>
<dbReference type="GO" id="GO:0005737">
    <property type="term" value="C:cytoplasm"/>
    <property type="evidence" value="ECO:0007669"/>
    <property type="project" value="UniProtKB-SubCell"/>
</dbReference>
<dbReference type="GO" id="GO:0071475">
    <property type="term" value="P:cellular hyperosmotic salinity response"/>
    <property type="evidence" value="ECO:0007669"/>
    <property type="project" value="EnsemblFungi"/>
</dbReference>
<dbReference type="GO" id="GO:0071469">
    <property type="term" value="P:cellular response to alkaline pH"/>
    <property type="evidence" value="ECO:0007669"/>
    <property type="project" value="EnsemblFungi"/>
</dbReference>
<dbReference type="SUPFAM" id="SSF57667">
    <property type="entry name" value="beta-beta-alpha zinc fingers"/>
    <property type="match status" value="1"/>
</dbReference>
<dbReference type="GO" id="GO:2001040">
    <property type="term" value="P:positive regulation of cellular response to drug"/>
    <property type="evidence" value="ECO:0007669"/>
    <property type="project" value="EnsemblFungi"/>
</dbReference>
<feature type="domain" description="C2H2-type" evidence="13">
    <location>
        <begin position="476"/>
        <end position="512"/>
    </location>
</feature>
<dbReference type="FunFam" id="3.30.160.60:FF:000239">
    <property type="entry name" value="C2H2 type zinc finger protein"/>
    <property type="match status" value="1"/>
</dbReference>
<feature type="region of interest" description="Disordered" evidence="12">
    <location>
        <begin position="381"/>
        <end position="414"/>
    </location>
</feature>
<evidence type="ECO:0000256" key="5">
    <source>
        <dbReference type="ARBA" id="ARBA00022737"/>
    </source>
</evidence>
<keyword evidence="4" id="KW-0479">Metal-binding</keyword>
<dbReference type="eggNOG" id="KOG1721">
    <property type="taxonomic scope" value="Eukaryota"/>
</dbReference>
<dbReference type="HOGENOM" id="CLU_030450_0_0_1"/>
<dbReference type="GO" id="GO:0071444">
    <property type="term" value="P:cellular response to pheromone"/>
    <property type="evidence" value="ECO:0007669"/>
    <property type="project" value="EnsemblFungi"/>
</dbReference>
<evidence type="ECO:0000256" key="10">
    <source>
        <dbReference type="ARBA" id="ARBA00023242"/>
    </source>
</evidence>
<dbReference type="GO" id="GO:0030007">
    <property type="term" value="P:intracellular potassium ion homeostasis"/>
    <property type="evidence" value="ECO:0007669"/>
    <property type="project" value="EnsemblFungi"/>
</dbReference>
<feature type="domain" description="C2H2-type" evidence="13">
    <location>
        <begin position="420"/>
        <end position="447"/>
    </location>
</feature>
<evidence type="ECO:0000256" key="11">
    <source>
        <dbReference type="PROSITE-ProRule" id="PRU00042"/>
    </source>
</evidence>
<dbReference type="FunFam" id="3.30.160.60:FF:000181">
    <property type="entry name" value="C2H2 type zinc finger protein"/>
    <property type="match status" value="1"/>
</dbReference>
<dbReference type="PANTHER" id="PTHR23235">
    <property type="entry name" value="KRUEPPEL-LIKE TRANSCRIPTION FACTOR"/>
    <property type="match status" value="1"/>
</dbReference>
<dbReference type="OrthoDB" id="8117402at2759"/>
<dbReference type="GO" id="GO:0006031">
    <property type="term" value="P:chitin biosynthetic process"/>
    <property type="evidence" value="ECO:0007669"/>
    <property type="project" value="EnsemblFungi"/>
</dbReference>
<dbReference type="RefSeq" id="XP_003686352.1">
    <property type="nucleotide sequence ID" value="XM_003686304.1"/>
</dbReference>
<protein>
    <recommendedName>
        <fullName evidence="13">C2H2-type domain-containing protein</fullName>
    </recommendedName>
</protein>
<dbReference type="GO" id="GO:0071483">
    <property type="term" value="P:cellular response to blue light"/>
    <property type="evidence" value="ECO:0007669"/>
    <property type="project" value="EnsemblFungi"/>
</dbReference>
<feature type="region of interest" description="Disordered" evidence="12">
    <location>
        <begin position="296"/>
        <end position="331"/>
    </location>
</feature>
<proteinExistence type="predicted"/>
<dbReference type="AlphaFoldDB" id="G8BVJ0"/>
<dbReference type="EMBL" id="HE612862">
    <property type="protein sequence ID" value="CCE63918.1"/>
    <property type="molecule type" value="Genomic_DNA"/>
</dbReference>
<sequence>MSDKHLNLLDDGQIGDEDMQVFLTELSLPSGPNRQLQLGMESSDANKNMSLDIQTFKNSWNEEQTRYLSPIPQQNCGNGVEGGDNESVYSSSSFVNNNGTENNLVPLSPAVSYLTTGEEEHDDLSSIYSGSSNNLFPVDSHGFKHATGLEDIDLLMMGIKDSVGNEFENTALFDVPVGTQHTHINEGLASSGNTTPFTPTIGLNDFIDSSIPQEINHILDDGLTSPAGLSVPIINIEGNNEPSLGFNDNPASFQSSNTNIYNVTPQINSNKLVVTVDDGKSSLLTDMSNDLDKVHNEMRQGRQLKGRRSISRRSSRTRSISPESKARSLSANRDKLLEMADLLPDSPPVLNSQSKNTMLSFNANVKQEFPSDLNTQGKLESAENSFLSAEPKSPLEEGETPQNLSGTTRRRNSKKNPSIYDCVICEKKFTRPYNLRSHLRTHTNERPFVCTVCGKAFAREHDRKRHEDLHTGKKRYICGGKLKSGEAWGCGKKFARSDALGRHFKTESGKKCITPLYEEAARERETANNSSN</sequence>
<evidence type="ECO:0000256" key="3">
    <source>
        <dbReference type="ARBA" id="ARBA00022490"/>
    </source>
</evidence>
<evidence type="ECO:0000313" key="14">
    <source>
        <dbReference type="EMBL" id="CCE63918.1"/>
    </source>
</evidence>
<dbReference type="PROSITE" id="PS00028">
    <property type="entry name" value="ZINC_FINGER_C2H2_1"/>
    <property type="match status" value="2"/>
</dbReference>
<evidence type="ECO:0000256" key="12">
    <source>
        <dbReference type="SAM" id="MobiDB-lite"/>
    </source>
</evidence>
<dbReference type="GO" id="GO:0010765">
    <property type="term" value="P:positive regulation of sodium ion transport"/>
    <property type="evidence" value="ECO:0007669"/>
    <property type="project" value="EnsemblFungi"/>
</dbReference>
<evidence type="ECO:0000256" key="7">
    <source>
        <dbReference type="ARBA" id="ARBA00022833"/>
    </source>
</evidence>
<dbReference type="KEGG" id="tpf:TPHA_0G00820"/>
<dbReference type="GO" id="GO:0008270">
    <property type="term" value="F:zinc ion binding"/>
    <property type="evidence" value="ECO:0007669"/>
    <property type="project" value="UniProtKB-KW"/>
</dbReference>
<keyword evidence="7" id="KW-0862">Zinc</keyword>
<keyword evidence="5" id="KW-0677">Repeat</keyword>
<dbReference type="Pfam" id="PF00096">
    <property type="entry name" value="zf-C2H2"/>
    <property type="match status" value="2"/>
</dbReference>
<dbReference type="GeneID" id="11535696"/>
<evidence type="ECO:0000256" key="1">
    <source>
        <dbReference type="ARBA" id="ARBA00004123"/>
    </source>
</evidence>
<evidence type="ECO:0000313" key="15">
    <source>
        <dbReference type="Proteomes" id="UP000005666"/>
    </source>
</evidence>
<keyword evidence="3" id="KW-0963">Cytoplasm</keyword>
<gene>
    <name evidence="14" type="primary">TPHA0G00820</name>
    <name evidence="14" type="ordered locus">TPHA_0G00820</name>
</gene>
<dbReference type="PANTHER" id="PTHR23235:SF120">
    <property type="entry name" value="KRUPPEL-LIKE FACTOR 15"/>
    <property type="match status" value="1"/>
</dbReference>
<dbReference type="FunFam" id="3.30.160.60:FF:000065">
    <property type="entry name" value="B-cell CLL/lymphoma 6, member B"/>
    <property type="match status" value="1"/>
</dbReference>
<dbReference type="Proteomes" id="UP000005666">
    <property type="component" value="Chromosome 7"/>
</dbReference>
<dbReference type="STRING" id="1071381.G8BVJ0"/>
<dbReference type="OMA" id="TESNYHT"/>
<keyword evidence="6 11" id="KW-0863">Zinc-finger</keyword>
<comment type="subcellular location">
    <subcellularLocation>
        <location evidence="2">Cytoplasm</location>
    </subcellularLocation>
    <subcellularLocation>
        <location evidence="1">Nucleus</location>
    </subcellularLocation>
</comment>
<evidence type="ECO:0000256" key="8">
    <source>
        <dbReference type="ARBA" id="ARBA00023015"/>
    </source>
</evidence>
<evidence type="ECO:0000256" key="4">
    <source>
        <dbReference type="ARBA" id="ARBA00022723"/>
    </source>
</evidence>
<keyword evidence="15" id="KW-1185">Reference proteome</keyword>
<evidence type="ECO:0000256" key="6">
    <source>
        <dbReference type="ARBA" id="ARBA00022771"/>
    </source>
</evidence>
<organism evidence="14 15">
    <name type="scientific">Tetrapisispora phaffii (strain ATCC 24235 / CBS 4417 / NBRC 1672 / NRRL Y-8282 / UCD 70-5)</name>
    <name type="common">Yeast</name>
    <name type="synonym">Fabospora phaffii</name>
    <dbReference type="NCBI Taxonomy" id="1071381"/>
    <lineage>
        <taxon>Eukaryota</taxon>
        <taxon>Fungi</taxon>
        <taxon>Dikarya</taxon>
        <taxon>Ascomycota</taxon>
        <taxon>Saccharomycotina</taxon>
        <taxon>Saccharomycetes</taxon>
        <taxon>Saccharomycetales</taxon>
        <taxon>Saccharomycetaceae</taxon>
        <taxon>Tetrapisispora</taxon>
    </lineage>
</organism>
<keyword evidence="8" id="KW-0805">Transcription regulation</keyword>
<feature type="compositionally biased region" description="Basic residues" evidence="12">
    <location>
        <begin position="302"/>
        <end position="316"/>
    </location>
</feature>
<evidence type="ECO:0000256" key="2">
    <source>
        <dbReference type="ARBA" id="ARBA00004496"/>
    </source>
</evidence>
<keyword evidence="10" id="KW-0539">Nucleus</keyword>
<keyword evidence="9" id="KW-0804">Transcription</keyword>
<accession>G8BVJ0</accession>
<dbReference type="GO" id="GO:0005634">
    <property type="term" value="C:nucleus"/>
    <property type="evidence" value="ECO:0007669"/>
    <property type="project" value="UniProtKB-SubCell"/>
</dbReference>
<name>G8BVJ0_TETPH</name>
<reference evidence="14 15" key="1">
    <citation type="journal article" date="2011" name="Proc. Natl. Acad. Sci. U.S.A.">
        <title>Evolutionary erosion of yeast sex chromosomes by mating-type switching accidents.</title>
        <authorList>
            <person name="Gordon J.L."/>
            <person name="Armisen D."/>
            <person name="Proux-Wera E."/>
            <person name="Oheigeartaigh S.S."/>
            <person name="Byrne K.P."/>
            <person name="Wolfe K.H."/>
        </authorList>
    </citation>
    <scope>NUCLEOTIDE SEQUENCE [LARGE SCALE GENOMIC DNA]</scope>
    <source>
        <strain evidence="15">ATCC 24235 / CBS 4417 / NBRC 1672 / NRRL Y-8282 / UCD 70-5</strain>
    </source>
</reference>
<dbReference type="Gene3D" id="3.30.160.60">
    <property type="entry name" value="Classic Zinc Finger"/>
    <property type="match status" value="3"/>
</dbReference>
<dbReference type="PROSITE" id="PS50157">
    <property type="entry name" value="ZINC_FINGER_C2H2_2"/>
    <property type="match status" value="3"/>
</dbReference>
<dbReference type="GO" id="GO:0071277">
    <property type="term" value="P:cellular response to calcium ion"/>
    <property type="evidence" value="ECO:0007669"/>
    <property type="project" value="EnsemblFungi"/>
</dbReference>
<feature type="domain" description="C2H2-type" evidence="13">
    <location>
        <begin position="448"/>
        <end position="475"/>
    </location>
</feature>
<dbReference type="InterPro" id="IPR013087">
    <property type="entry name" value="Znf_C2H2_type"/>
</dbReference>
<dbReference type="InterPro" id="IPR036236">
    <property type="entry name" value="Znf_C2H2_sf"/>
</dbReference>
<dbReference type="SMART" id="SM00355">
    <property type="entry name" value="ZnF_C2H2"/>
    <property type="match status" value="2"/>
</dbReference>
<evidence type="ECO:0000259" key="13">
    <source>
        <dbReference type="PROSITE" id="PS50157"/>
    </source>
</evidence>